<dbReference type="OrthoDB" id="291792at2759"/>
<keyword evidence="2" id="KW-1133">Transmembrane helix</keyword>
<feature type="compositionally biased region" description="Basic and acidic residues" evidence="1">
    <location>
        <begin position="33"/>
        <end position="46"/>
    </location>
</feature>
<keyword evidence="4" id="KW-1185">Reference proteome</keyword>
<reference evidence="3 4" key="1">
    <citation type="submission" date="2016-07" db="EMBL/GenBank/DDBJ databases">
        <title>Pervasive Adenine N6-methylation of Active Genes in Fungi.</title>
        <authorList>
            <consortium name="DOE Joint Genome Institute"/>
            <person name="Mondo S.J."/>
            <person name="Dannebaum R.O."/>
            <person name="Kuo R.C."/>
            <person name="Labutti K."/>
            <person name="Haridas S."/>
            <person name="Kuo A."/>
            <person name="Salamov A."/>
            <person name="Ahrendt S.R."/>
            <person name="Lipzen A."/>
            <person name="Sullivan W."/>
            <person name="Andreopoulos W.B."/>
            <person name="Clum A."/>
            <person name="Lindquist E."/>
            <person name="Daum C."/>
            <person name="Ramamoorthy G.K."/>
            <person name="Gryganskyi A."/>
            <person name="Culley D."/>
            <person name="Magnuson J.K."/>
            <person name="James T.Y."/>
            <person name="O'Malley M.A."/>
            <person name="Stajich J.E."/>
            <person name="Spatafora J.W."/>
            <person name="Visel A."/>
            <person name="Grigoriev I.V."/>
        </authorList>
    </citation>
    <scope>NUCLEOTIDE SEQUENCE [LARGE SCALE GENOMIC DNA]</scope>
    <source>
        <strain evidence="3 4">JEL800</strain>
    </source>
</reference>
<dbReference type="PANTHER" id="PTHR12459:SF15">
    <property type="entry name" value="TRANSMEMBRANE PROTEIN 135"/>
    <property type="match status" value="1"/>
</dbReference>
<dbReference type="EMBL" id="MCGO01000057">
    <property type="protein sequence ID" value="ORY36133.1"/>
    <property type="molecule type" value="Genomic_DNA"/>
</dbReference>
<evidence type="ECO:0000313" key="4">
    <source>
        <dbReference type="Proteomes" id="UP000193642"/>
    </source>
</evidence>
<evidence type="ECO:0000256" key="2">
    <source>
        <dbReference type="SAM" id="Phobius"/>
    </source>
</evidence>
<feature type="transmembrane region" description="Helical" evidence="2">
    <location>
        <begin position="137"/>
        <end position="155"/>
    </location>
</feature>
<feature type="transmembrane region" description="Helical" evidence="2">
    <location>
        <begin position="421"/>
        <end position="437"/>
    </location>
</feature>
<feature type="transmembrane region" description="Helical" evidence="2">
    <location>
        <begin position="346"/>
        <end position="365"/>
    </location>
</feature>
<feature type="compositionally biased region" description="Low complexity" evidence="1">
    <location>
        <begin position="1"/>
        <end position="23"/>
    </location>
</feature>
<evidence type="ECO:0008006" key="5">
    <source>
        <dbReference type="Google" id="ProtNLM"/>
    </source>
</evidence>
<protein>
    <recommendedName>
        <fullName evidence="5">Transmembrane protein 135 N-terminal domain-containing protein</fullName>
    </recommendedName>
</protein>
<organism evidence="3 4">
    <name type="scientific">Rhizoclosmatium globosum</name>
    <dbReference type="NCBI Taxonomy" id="329046"/>
    <lineage>
        <taxon>Eukaryota</taxon>
        <taxon>Fungi</taxon>
        <taxon>Fungi incertae sedis</taxon>
        <taxon>Chytridiomycota</taxon>
        <taxon>Chytridiomycota incertae sedis</taxon>
        <taxon>Chytridiomycetes</taxon>
        <taxon>Chytridiales</taxon>
        <taxon>Chytriomycetaceae</taxon>
        <taxon>Rhizoclosmatium</taxon>
    </lineage>
</organism>
<gene>
    <name evidence="3" type="ORF">BCR33DRAFT_722230</name>
</gene>
<dbReference type="PANTHER" id="PTHR12459">
    <property type="entry name" value="TRANSMEMBRANE PROTEIN 135-RELATED"/>
    <property type="match status" value="1"/>
</dbReference>
<dbReference type="Proteomes" id="UP000193642">
    <property type="component" value="Unassembled WGS sequence"/>
</dbReference>
<keyword evidence="2" id="KW-0472">Membrane</keyword>
<comment type="caution">
    <text evidence="3">The sequence shown here is derived from an EMBL/GenBank/DDBJ whole genome shotgun (WGS) entry which is preliminary data.</text>
</comment>
<feature type="transmembrane region" description="Helical" evidence="2">
    <location>
        <begin position="385"/>
        <end position="409"/>
    </location>
</feature>
<proteinExistence type="predicted"/>
<feature type="region of interest" description="Disordered" evidence="1">
    <location>
        <begin position="1"/>
        <end position="77"/>
    </location>
</feature>
<evidence type="ECO:0000256" key="1">
    <source>
        <dbReference type="SAM" id="MobiDB-lite"/>
    </source>
</evidence>
<accession>A0A1Y2BN20</accession>
<dbReference type="AlphaFoldDB" id="A0A1Y2BN20"/>
<evidence type="ECO:0000313" key="3">
    <source>
        <dbReference type="EMBL" id="ORY36133.1"/>
    </source>
</evidence>
<keyword evidence="2" id="KW-0812">Transmembrane</keyword>
<sequence length="512" mass="56521">MHQPTSPKLATTSSASSSMATLAEFEPDLAPETEEKVSEDTDKKVEQVPANANANANSNVVNGDGIRPQSEAATATQPPTFKSFSDILLYSLVGGAKSWATSFGLRGGVFFLVSLLKVAKKKASLSSTLKELFMSRTVYRFANMVGCFAAVFKLVSNYLRFKGLFSDQRLCAFAGGFVGGFSVLFETYENRVVVLQQFGIRGLQAIYNGLEARNLFSFTHGDSLLFSIACGSIMYAYVMQPDTIPPEYLNWIVKTARVPRESLALNRQNHRASESSSIPPITLAAMTSCIQKYAPTNTVNETIQSATEYYTKNVSSQGILPIVPCEAIHPSNTSCQSYNLALFPKIFRSIAPVYAALNFVPMLLLRPRKFLNTPLDSVTRGVWNTIVSSTFLSSYVGIYMTGICLVRNLVRQRILQKDYKIFYYLLGCLASGLSILIEKKGRRAELAMYVLPKGLQSLFLVCQRRKWVCHIPGSETALCCLSMAVLMGMYQNEPANVSPLVVKVFDKVIGRY</sequence>
<name>A0A1Y2BN20_9FUNG</name>
<dbReference type="InterPro" id="IPR026749">
    <property type="entry name" value="Tmem135"/>
</dbReference>
<feature type="compositionally biased region" description="Low complexity" evidence="1">
    <location>
        <begin position="50"/>
        <end position="62"/>
    </location>
</feature>